<dbReference type="AlphaFoldDB" id="A0A1E2VD02"/>
<evidence type="ECO:0000256" key="2">
    <source>
        <dbReference type="SAM" id="MobiDB-lite"/>
    </source>
</evidence>
<reference evidence="3 4" key="1">
    <citation type="submission" date="2016-08" db="EMBL/GenBank/DDBJ databases">
        <authorList>
            <person name="Seilhamer J.J."/>
        </authorList>
    </citation>
    <scope>NUCLEOTIDE SEQUENCE [LARGE SCALE GENOMIC DNA]</scope>
    <source>
        <strain evidence="3 4">PH27A</strain>
    </source>
</reference>
<keyword evidence="4" id="KW-1185">Reference proteome</keyword>
<gene>
    <name evidence="3" type="ORF">BFW38_16100</name>
</gene>
<name>A0A1E2VD02_9GAMM</name>
<comment type="caution">
    <text evidence="3">The sequence shown here is derived from an EMBL/GenBank/DDBJ whole genome shotgun (WGS) entry which is preliminary data.</text>
</comment>
<keyword evidence="1" id="KW-0175">Coiled coil</keyword>
<organism evidence="3 4">
    <name type="scientific">Terasakiispira papahanaumokuakeensis</name>
    <dbReference type="NCBI Taxonomy" id="197479"/>
    <lineage>
        <taxon>Bacteria</taxon>
        <taxon>Pseudomonadati</taxon>
        <taxon>Pseudomonadota</taxon>
        <taxon>Gammaproteobacteria</taxon>
        <taxon>Oceanospirillales</taxon>
        <taxon>Terasakiispira</taxon>
    </lineage>
</organism>
<feature type="coiled-coil region" evidence="1">
    <location>
        <begin position="25"/>
        <end position="52"/>
    </location>
</feature>
<proteinExistence type="predicted"/>
<dbReference type="Proteomes" id="UP000094291">
    <property type="component" value="Unassembled WGS sequence"/>
</dbReference>
<dbReference type="OrthoDB" id="5739715at2"/>
<dbReference type="EMBL" id="MDTQ01000001">
    <property type="protein sequence ID" value="ODC04823.1"/>
    <property type="molecule type" value="Genomic_DNA"/>
</dbReference>
<sequence length="97" mass="10620">MAEAQAQTVKINGQEYALDALSDTARQQLNNLRFTDAEIQRLQAQLAIAQTARSAYAQSLQAELDAQGEEKAAPKKTTARKTTTRKTTARKTPAKKS</sequence>
<evidence type="ECO:0000313" key="3">
    <source>
        <dbReference type="EMBL" id="ODC04823.1"/>
    </source>
</evidence>
<accession>A0A1E2VD02</accession>
<evidence type="ECO:0000256" key="1">
    <source>
        <dbReference type="SAM" id="Coils"/>
    </source>
</evidence>
<dbReference type="RefSeq" id="WP_068999807.1">
    <property type="nucleotide sequence ID" value="NZ_MDTQ01000001.1"/>
</dbReference>
<feature type="compositionally biased region" description="Basic residues" evidence="2">
    <location>
        <begin position="77"/>
        <end position="97"/>
    </location>
</feature>
<protein>
    <submittedName>
        <fullName evidence="3">Uncharacterized protein</fullName>
    </submittedName>
</protein>
<evidence type="ECO:0000313" key="4">
    <source>
        <dbReference type="Proteomes" id="UP000094291"/>
    </source>
</evidence>
<feature type="region of interest" description="Disordered" evidence="2">
    <location>
        <begin position="62"/>
        <end position="97"/>
    </location>
</feature>